<organism evidence="2 3">
    <name type="scientific">Imhoffiella purpurea</name>
    <dbReference type="NCBI Taxonomy" id="1249627"/>
    <lineage>
        <taxon>Bacteria</taxon>
        <taxon>Pseudomonadati</taxon>
        <taxon>Pseudomonadota</taxon>
        <taxon>Gammaproteobacteria</taxon>
        <taxon>Chromatiales</taxon>
        <taxon>Chromatiaceae</taxon>
        <taxon>Imhoffiella</taxon>
    </lineage>
</organism>
<dbReference type="EMBL" id="AONC01000004">
    <property type="protein sequence ID" value="EXJ16853.1"/>
    <property type="molecule type" value="Genomic_DNA"/>
</dbReference>
<evidence type="ECO:0008006" key="4">
    <source>
        <dbReference type="Google" id="ProtNLM"/>
    </source>
</evidence>
<feature type="compositionally biased region" description="Basic and acidic residues" evidence="1">
    <location>
        <begin position="87"/>
        <end position="102"/>
    </location>
</feature>
<dbReference type="PATRIC" id="fig|1249627.3.peg.419"/>
<dbReference type="eggNOG" id="COG3064">
    <property type="taxonomic scope" value="Bacteria"/>
</dbReference>
<sequence length="262" mass="27542">MEIHSAFTAPFHTAYRPDTQVSDVARRDTLSSESNRAADTAVSPSGETEGNAAVNDEALGAEGAGSERSDSDRAEPDLTEEELQEIELLKARDAEVRAHEQAHMAAGGGYVTGGASYSYQTGPDGQRYAIGGEVGIDTSMSSDAAANLQKARTIIRAALAPAEPSAQDFSVAASARAMEMDALGDLREERLEEQKLAAEEAVSDAQSRVLDGSSVGVDASGSLSVEGTNEASYPPDASRRRLEARISAFFAPPREEGLSQFA</sequence>
<feature type="region of interest" description="Disordered" evidence="1">
    <location>
        <begin position="218"/>
        <end position="238"/>
    </location>
</feature>
<dbReference type="RefSeq" id="WP_052347699.1">
    <property type="nucleotide sequence ID" value="NZ_AONC01000004.1"/>
</dbReference>
<feature type="region of interest" description="Disordered" evidence="1">
    <location>
        <begin position="1"/>
        <end position="111"/>
    </location>
</feature>
<feature type="compositionally biased region" description="Polar residues" evidence="1">
    <location>
        <begin position="31"/>
        <end position="48"/>
    </location>
</feature>
<keyword evidence="3" id="KW-1185">Reference proteome</keyword>
<name>W9VBA5_9GAMM</name>
<dbReference type="InterPro" id="IPR021973">
    <property type="entry name" value="SprA-related"/>
</dbReference>
<dbReference type="AlphaFoldDB" id="W9VBA5"/>
<gene>
    <name evidence="2" type="ORF">D779_2464</name>
</gene>
<dbReference type="Proteomes" id="UP000019460">
    <property type="component" value="Unassembled WGS sequence"/>
</dbReference>
<feature type="compositionally biased region" description="Basic and acidic residues" evidence="1">
    <location>
        <begin position="65"/>
        <end position="76"/>
    </location>
</feature>
<comment type="caution">
    <text evidence="2">The sequence shown here is derived from an EMBL/GenBank/DDBJ whole genome shotgun (WGS) entry which is preliminary data.</text>
</comment>
<reference evidence="2 3" key="1">
    <citation type="submission" date="2012-11" db="EMBL/GenBank/DDBJ databases">
        <title>Genome assembly of Thiorhodococcus sp. AK35.</title>
        <authorList>
            <person name="Nupur N."/>
            <person name="Khatri I."/>
            <person name="Subramanian S."/>
            <person name="Pinnaka A."/>
        </authorList>
    </citation>
    <scope>NUCLEOTIDE SEQUENCE [LARGE SCALE GENOMIC DNA]</scope>
    <source>
        <strain evidence="2 3">AK35</strain>
    </source>
</reference>
<dbReference type="STRING" id="1249627.D779_2464"/>
<dbReference type="Pfam" id="PF12118">
    <property type="entry name" value="SprA-related"/>
    <property type="match status" value="1"/>
</dbReference>
<evidence type="ECO:0000256" key="1">
    <source>
        <dbReference type="SAM" id="MobiDB-lite"/>
    </source>
</evidence>
<proteinExistence type="predicted"/>
<accession>W9VBA5</accession>
<evidence type="ECO:0000313" key="3">
    <source>
        <dbReference type="Proteomes" id="UP000019460"/>
    </source>
</evidence>
<evidence type="ECO:0000313" key="2">
    <source>
        <dbReference type="EMBL" id="EXJ16853.1"/>
    </source>
</evidence>
<protein>
    <recommendedName>
        <fullName evidence="4">SrpA-related protein</fullName>
    </recommendedName>
</protein>